<sequence>MCADTGHAINRAGIYGQPATPFQAIPASHPLYVADIRHGVYRRFTITVRAGRRLKDEGGTPLSGQGGSMR</sequence>
<protein>
    <submittedName>
        <fullName evidence="1">Uncharacterized protein</fullName>
    </submittedName>
</protein>
<dbReference type="EMBL" id="OFTH01000046">
    <property type="protein sequence ID" value="SOZ72818.1"/>
    <property type="molecule type" value="Genomic_DNA"/>
</dbReference>
<evidence type="ECO:0000313" key="1">
    <source>
        <dbReference type="EMBL" id="SOZ72818.1"/>
    </source>
</evidence>
<proteinExistence type="predicted"/>
<organism evidence="1">
    <name type="scientific">Cupriavidus taiwanensis</name>
    <dbReference type="NCBI Taxonomy" id="164546"/>
    <lineage>
        <taxon>Bacteria</taxon>
        <taxon>Pseudomonadati</taxon>
        <taxon>Pseudomonadota</taxon>
        <taxon>Betaproteobacteria</taxon>
        <taxon>Burkholderiales</taxon>
        <taxon>Burkholderiaceae</taxon>
        <taxon>Cupriavidus</taxon>
    </lineage>
</organism>
<dbReference type="Proteomes" id="UP000256952">
    <property type="component" value="Chromosome CBM2613_b"/>
</dbReference>
<reference evidence="1" key="1">
    <citation type="submission" date="2018-01" db="EMBL/GenBank/DDBJ databases">
        <authorList>
            <person name="Clerissi C."/>
        </authorList>
    </citation>
    <scope>NUCLEOTIDE SEQUENCE</scope>
    <source>
        <strain evidence="1">Cupriavidus taiwanensis STM 8556</strain>
    </source>
</reference>
<name>A0A375E9H1_9BURK</name>
<gene>
    <name evidence="1" type="ORF">CBM2613_B40077</name>
</gene>
<comment type="caution">
    <text evidence="1">The sequence shown here is derived from an EMBL/GenBank/DDBJ whole genome shotgun (WGS) entry which is preliminary data.</text>
</comment>
<dbReference type="AlphaFoldDB" id="A0A375E9H1"/>
<accession>A0A375E9H1</accession>